<dbReference type="PANTHER" id="PTHR10177">
    <property type="entry name" value="CYCLINS"/>
    <property type="match status" value="1"/>
</dbReference>
<dbReference type="GO" id="GO:0000278">
    <property type="term" value="P:mitotic cell cycle"/>
    <property type="evidence" value="ECO:0007669"/>
    <property type="project" value="UniProtKB-ARBA"/>
</dbReference>
<dbReference type="InterPro" id="IPR048258">
    <property type="entry name" value="Cyclins_cyclin-box"/>
</dbReference>
<dbReference type="PROSITE" id="PS00292">
    <property type="entry name" value="CYCLINS"/>
    <property type="match status" value="1"/>
</dbReference>
<evidence type="ECO:0000256" key="1">
    <source>
        <dbReference type="ARBA" id="ARBA00022618"/>
    </source>
</evidence>
<comment type="similarity">
    <text evidence="4">Belongs to the cyclin family.</text>
</comment>
<evidence type="ECO:0000256" key="3">
    <source>
        <dbReference type="ARBA" id="ARBA00023306"/>
    </source>
</evidence>
<keyword evidence="2 4" id="KW-0195">Cyclin</keyword>
<evidence type="ECO:0000313" key="6">
    <source>
        <dbReference type="Proteomes" id="UP000887565"/>
    </source>
</evidence>
<protein>
    <submittedName>
        <fullName evidence="7">Cyclin N-terminal domain-containing protein</fullName>
    </submittedName>
</protein>
<dbReference type="GO" id="GO:0051301">
    <property type="term" value="P:cell division"/>
    <property type="evidence" value="ECO:0007669"/>
    <property type="project" value="UniProtKB-KW"/>
</dbReference>
<dbReference type="InterPro" id="IPR006671">
    <property type="entry name" value="Cyclin_N"/>
</dbReference>
<name>A0A915JMF3_ROMCU</name>
<dbReference type="SMART" id="SM00385">
    <property type="entry name" value="CYCLIN"/>
    <property type="match status" value="1"/>
</dbReference>
<dbReference type="Proteomes" id="UP000887565">
    <property type="component" value="Unplaced"/>
</dbReference>
<organism evidence="6 7">
    <name type="scientific">Romanomermis culicivorax</name>
    <name type="common">Nematode worm</name>
    <dbReference type="NCBI Taxonomy" id="13658"/>
    <lineage>
        <taxon>Eukaryota</taxon>
        <taxon>Metazoa</taxon>
        <taxon>Ecdysozoa</taxon>
        <taxon>Nematoda</taxon>
        <taxon>Enoplea</taxon>
        <taxon>Dorylaimia</taxon>
        <taxon>Mermithida</taxon>
        <taxon>Mermithoidea</taxon>
        <taxon>Mermithidae</taxon>
        <taxon>Romanomermis</taxon>
    </lineage>
</organism>
<proteinExistence type="inferred from homology"/>
<dbReference type="InterPro" id="IPR039361">
    <property type="entry name" value="Cyclin"/>
</dbReference>
<dbReference type="InterPro" id="IPR036915">
    <property type="entry name" value="Cyclin-like_sf"/>
</dbReference>
<sequence>MIIKIFGQDLAGWPFSFGLKHSYEYCRVANLRRRIFALRIEPLLVIKFAPMNGQSSLVASQNVNINNDNKQFLGSFDHNNSNNNNNNENCSITNSCHNGDDNNNREQSAIDERVDLPPSREFVYPKFDAAVFDDDRPLGNLLKAEERSFCQISCKYFQCVQVEVEEHMRRTLTEWMLEVSDAERCDCEVFPLAVSYLDRFLSIEPVHKSQLQVLGTACLFVASKIKQPQPLCAKRLIDYSDKFVNINELMSWELLLLNRLRWDLITVTSGDITDHLLHRLRLPPAFEQKLRPQLQIYAALIATGKENCIFYSV</sequence>
<evidence type="ECO:0000259" key="5">
    <source>
        <dbReference type="SMART" id="SM00385"/>
    </source>
</evidence>
<evidence type="ECO:0000256" key="4">
    <source>
        <dbReference type="RuleBase" id="RU000383"/>
    </source>
</evidence>
<dbReference type="SUPFAM" id="SSF47954">
    <property type="entry name" value="Cyclin-like"/>
    <property type="match status" value="1"/>
</dbReference>
<dbReference type="FunFam" id="1.10.472.10:FF:000003">
    <property type="entry name" value="G1/S-specific cyclin-D2"/>
    <property type="match status" value="1"/>
</dbReference>
<evidence type="ECO:0000256" key="2">
    <source>
        <dbReference type="ARBA" id="ARBA00023127"/>
    </source>
</evidence>
<dbReference type="Pfam" id="PF00134">
    <property type="entry name" value="Cyclin_N"/>
    <property type="match status" value="1"/>
</dbReference>
<dbReference type="WBParaSite" id="nRc.2.0.1.t27389-RA">
    <property type="protein sequence ID" value="nRc.2.0.1.t27389-RA"/>
    <property type="gene ID" value="nRc.2.0.1.g27389"/>
</dbReference>
<accession>A0A915JMF3</accession>
<keyword evidence="6" id="KW-1185">Reference proteome</keyword>
<feature type="domain" description="Cyclin-like" evidence="5">
    <location>
        <begin position="174"/>
        <end position="258"/>
    </location>
</feature>
<reference evidence="7" key="1">
    <citation type="submission" date="2022-11" db="UniProtKB">
        <authorList>
            <consortium name="WormBaseParasite"/>
        </authorList>
    </citation>
    <scope>IDENTIFICATION</scope>
</reference>
<keyword evidence="3" id="KW-0131">Cell cycle</keyword>
<dbReference type="AlphaFoldDB" id="A0A915JMF3"/>
<dbReference type="InterPro" id="IPR013763">
    <property type="entry name" value="Cyclin-like_dom"/>
</dbReference>
<dbReference type="Gene3D" id="1.10.472.10">
    <property type="entry name" value="Cyclin-like"/>
    <property type="match status" value="1"/>
</dbReference>
<evidence type="ECO:0000313" key="7">
    <source>
        <dbReference type="WBParaSite" id="nRc.2.0.1.t27389-RA"/>
    </source>
</evidence>
<keyword evidence="1" id="KW-0132">Cell division</keyword>